<feature type="region of interest" description="Disordered" evidence="1">
    <location>
        <begin position="324"/>
        <end position="377"/>
    </location>
</feature>
<dbReference type="AlphaFoldDB" id="A0A8H5GPP1"/>
<gene>
    <name evidence="2" type="ORF">D9758_002988</name>
</gene>
<sequence>MPSLNLAKLISEPFGPYPEEKILQIEFARKRETRGVLREVWMDMGKKVTGLDHTEFVTASPSPLPPIRFFGILDLENLDWLSDQGKDWLQKDLRERDEIENGVRRSGLTLERLYGSRPGEGSAISVYVMCVKTRPAACFSADRDPTSLIFYSEPHYPGQETAIYREYLIKSLDVETYTLSQQYFTRSRLLAFLVSLKNAPSYPEPPGRTIDWLVEKMRAHHKDLTRHRRFMFDAENDSDVDEEGRTTRPRHLWHVSRAHVKDILAKHADWLLAQMISTNRRDHHFLNLPNLYEFCCSVNGKPNLAQYGPGGDWEKTLQRLCINPRPTTSRPTAAISSRTPSPEPRHAPRTGREYESDISEESSAAEEDSDTEPEGDSQIALGKLVPVYCIKGECQQMNSFKWYCPDRKCDWTFDLTKPPPPPDPNTEPISIIDSAFPNTIPVEDYTFLMKKTWRLDDKKVQEIAANVMKNHLRVHMRRNGVDIKPRQSTKMPFMFIPWPEEYPMEGIEKMHHHDRIVKEEMEY</sequence>
<dbReference type="OrthoDB" id="3226250at2759"/>
<name>A0A8H5GPP1_9AGAR</name>
<dbReference type="EMBL" id="JAACJM010000014">
    <property type="protein sequence ID" value="KAF5369018.1"/>
    <property type="molecule type" value="Genomic_DNA"/>
</dbReference>
<feature type="compositionally biased region" description="Polar residues" evidence="1">
    <location>
        <begin position="325"/>
        <end position="340"/>
    </location>
</feature>
<accession>A0A8H5GPP1</accession>
<dbReference type="Proteomes" id="UP000559256">
    <property type="component" value="Unassembled WGS sequence"/>
</dbReference>
<evidence type="ECO:0000256" key="1">
    <source>
        <dbReference type="SAM" id="MobiDB-lite"/>
    </source>
</evidence>
<reference evidence="2 3" key="1">
    <citation type="journal article" date="2020" name="ISME J.">
        <title>Uncovering the hidden diversity of litter-decomposition mechanisms in mushroom-forming fungi.</title>
        <authorList>
            <person name="Floudas D."/>
            <person name="Bentzer J."/>
            <person name="Ahren D."/>
            <person name="Johansson T."/>
            <person name="Persson P."/>
            <person name="Tunlid A."/>
        </authorList>
    </citation>
    <scope>NUCLEOTIDE SEQUENCE [LARGE SCALE GENOMIC DNA]</scope>
    <source>
        <strain evidence="2 3">CBS 291.85</strain>
    </source>
</reference>
<protein>
    <submittedName>
        <fullName evidence="2">Uncharacterized protein</fullName>
    </submittedName>
</protein>
<proteinExistence type="predicted"/>
<organism evidence="2 3">
    <name type="scientific">Tetrapyrgos nigripes</name>
    <dbReference type="NCBI Taxonomy" id="182062"/>
    <lineage>
        <taxon>Eukaryota</taxon>
        <taxon>Fungi</taxon>
        <taxon>Dikarya</taxon>
        <taxon>Basidiomycota</taxon>
        <taxon>Agaricomycotina</taxon>
        <taxon>Agaricomycetes</taxon>
        <taxon>Agaricomycetidae</taxon>
        <taxon>Agaricales</taxon>
        <taxon>Marasmiineae</taxon>
        <taxon>Marasmiaceae</taxon>
        <taxon>Tetrapyrgos</taxon>
    </lineage>
</organism>
<keyword evidence="3" id="KW-1185">Reference proteome</keyword>
<feature type="compositionally biased region" description="Acidic residues" evidence="1">
    <location>
        <begin position="356"/>
        <end position="375"/>
    </location>
</feature>
<evidence type="ECO:0000313" key="2">
    <source>
        <dbReference type="EMBL" id="KAF5369018.1"/>
    </source>
</evidence>
<feature type="compositionally biased region" description="Basic and acidic residues" evidence="1">
    <location>
        <begin position="343"/>
        <end position="355"/>
    </location>
</feature>
<evidence type="ECO:0000313" key="3">
    <source>
        <dbReference type="Proteomes" id="UP000559256"/>
    </source>
</evidence>
<comment type="caution">
    <text evidence="2">The sequence shown here is derived from an EMBL/GenBank/DDBJ whole genome shotgun (WGS) entry which is preliminary data.</text>
</comment>